<dbReference type="SMART" id="SM00034">
    <property type="entry name" value="CLECT"/>
    <property type="match status" value="1"/>
</dbReference>
<dbReference type="InterPro" id="IPR016187">
    <property type="entry name" value="CTDL_fold"/>
</dbReference>
<dbReference type="InterPro" id="IPR016186">
    <property type="entry name" value="C-type_lectin-like/link_sf"/>
</dbReference>
<dbReference type="AlphaFoldDB" id="A0A1S3IBC8"/>
<dbReference type="PANTHER" id="PTHR22801:SF63">
    <property type="entry name" value="C-TYPE LECTIN DOMAIN-CONTAINING PROTEIN"/>
    <property type="match status" value="1"/>
</dbReference>
<name>A0A1S3IBC8_LINAN</name>
<sequence>MTVTPAQPLCDSGWTYIPAVSRCYRHSGSLKMTYDKAVQECDRIGGIIAMPKTKELQNAMVSILSDEEYWIGLERKGGAGHVDHWADGTDLIYDHICPCDYREDAQCAAYRTLGDNNGGWHYWADRKCSHKERFVCEKTVSFSTCDPLPLPPNLAPEDCEVVLPSNAVHTGPYPLGTTVAMNNWYMLPPSTQTFTCANFTWVLSSELQLGN</sequence>
<feature type="domain" description="C-type lectin" evidence="1">
    <location>
        <begin position="19"/>
        <end position="137"/>
    </location>
</feature>
<protein>
    <submittedName>
        <fullName evidence="3">Layilin-like</fullName>
    </submittedName>
</protein>
<dbReference type="KEGG" id="lak:106162668"/>
<dbReference type="SUPFAM" id="SSF56436">
    <property type="entry name" value="C-type lectin-like"/>
    <property type="match status" value="1"/>
</dbReference>
<dbReference type="Proteomes" id="UP000085678">
    <property type="component" value="Unplaced"/>
</dbReference>
<keyword evidence="2" id="KW-1185">Reference proteome</keyword>
<accession>A0A1S3IBC8</accession>
<dbReference type="RefSeq" id="XP_013395473.1">
    <property type="nucleotide sequence ID" value="XM_013540019.1"/>
</dbReference>
<proteinExistence type="predicted"/>
<organism evidence="2 3">
    <name type="scientific">Lingula anatina</name>
    <name type="common">Brachiopod</name>
    <name type="synonym">Lingula unguis</name>
    <dbReference type="NCBI Taxonomy" id="7574"/>
    <lineage>
        <taxon>Eukaryota</taxon>
        <taxon>Metazoa</taxon>
        <taxon>Spiralia</taxon>
        <taxon>Lophotrochozoa</taxon>
        <taxon>Brachiopoda</taxon>
        <taxon>Linguliformea</taxon>
        <taxon>Lingulata</taxon>
        <taxon>Lingulida</taxon>
        <taxon>Linguloidea</taxon>
        <taxon>Lingulidae</taxon>
        <taxon>Lingula</taxon>
    </lineage>
</organism>
<gene>
    <name evidence="3" type="primary">LOC106162668</name>
</gene>
<dbReference type="OrthoDB" id="6039838at2759"/>
<dbReference type="CDD" id="cd00037">
    <property type="entry name" value="CLECT"/>
    <property type="match status" value="1"/>
</dbReference>
<dbReference type="GeneID" id="106162668"/>
<evidence type="ECO:0000313" key="2">
    <source>
        <dbReference type="Proteomes" id="UP000085678"/>
    </source>
</evidence>
<evidence type="ECO:0000259" key="1">
    <source>
        <dbReference type="PROSITE" id="PS50041"/>
    </source>
</evidence>
<dbReference type="Pfam" id="PF00059">
    <property type="entry name" value="Lectin_C"/>
    <property type="match status" value="1"/>
</dbReference>
<dbReference type="Gene3D" id="3.10.100.10">
    <property type="entry name" value="Mannose-Binding Protein A, subunit A"/>
    <property type="match status" value="1"/>
</dbReference>
<dbReference type="PANTHER" id="PTHR22801">
    <property type="entry name" value="LITHOSTATHINE"/>
    <property type="match status" value="1"/>
</dbReference>
<evidence type="ECO:0000313" key="3">
    <source>
        <dbReference type="RefSeq" id="XP_013395473.1"/>
    </source>
</evidence>
<dbReference type="PROSITE" id="PS50041">
    <property type="entry name" value="C_TYPE_LECTIN_2"/>
    <property type="match status" value="1"/>
</dbReference>
<dbReference type="InterPro" id="IPR001304">
    <property type="entry name" value="C-type_lectin-like"/>
</dbReference>
<dbReference type="InParanoid" id="A0A1S3IBC8"/>
<dbReference type="InterPro" id="IPR050801">
    <property type="entry name" value="Ca-Dep_Lectins_ImmuneDev"/>
</dbReference>
<reference evidence="3" key="1">
    <citation type="submission" date="2025-08" db="UniProtKB">
        <authorList>
            <consortium name="RefSeq"/>
        </authorList>
    </citation>
    <scope>IDENTIFICATION</scope>
    <source>
        <tissue evidence="3">Gonads</tissue>
    </source>
</reference>